<gene>
    <name evidence="2" type="ORF">SDC9_140680</name>
</gene>
<evidence type="ECO:0000256" key="1">
    <source>
        <dbReference type="SAM" id="MobiDB-lite"/>
    </source>
</evidence>
<dbReference type="AlphaFoldDB" id="A0A645DW33"/>
<feature type="region of interest" description="Disordered" evidence="1">
    <location>
        <begin position="40"/>
        <end position="80"/>
    </location>
</feature>
<accession>A0A645DW33</accession>
<organism evidence="2">
    <name type="scientific">bioreactor metagenome</name>
    <dbReference type="NCBI Taxonomy" id="1076179"/>
    <lineage>
        <taxon>unclassified sequences</taxon>
        <taxon>metagenomes</taxon>
        <taxon>ecological metagenomes</taxon>
    </lineage>
</organism>
<comment type="caution">
    <text evidence="2">The sequence shown here is derived from an EMBL/GenBank/DDBJ whole genome shotgun (WGS) entry which is preliminary data.</text>
</comment>
<protein>
    <submittedName>
        <fullName evidence="2">Uncharacterized protein</fullName>
    </submittedName>
</protein>
<name>A0A645DW33_9ZZZZ</name>
<reference evidence="2" key="1">
    <citation type="submission" date="2019-08" db="EMBL/GenBank/DDBJ databases">
        <authorList>
            <person name="Kucharzyk K."/>
            <person name="Murdoch R.W."/>
            <person name="Higgins S."/>
            <person name="Loffler F."/>
        </authorList>
    </citation>
    <scope>NUCLEOTIDE SEQUENCE</scope>
</reference>
<sequence length="308" mass="31675">MLAALEDLLPDDPGVRRQLAQPDEVAARVAQPVGVVHPQAVDLSVGDPPGDPGVGGGEHRRVLLTQPGQGGDGEEPPVGDLGVAAAPGDQPVVLPAVDGRGRVTRLPGALGDRVAVAEVVQLHPVRGLDQGEVLVAVLAEHRQQDRVTTPVDVVPGGVRGVPALLEHAPPARVLGGLGDPQVIGDDVDDDPDAGRVGRLDEFGPGLFAAPLVVDPGRVDAVVAVLGAGRRGEHRGEVERAHPQVTQVAHHRGGIAQGVLPGDLQSVGRGGGAHRLSFRRSLLTLSAPGIMRRLEAPTPALSTLLEENP</sequence>
<dbReference type="EMBL" id="VSSQ01040328">
    <property type="protein sequence ID" value="MPM93541.1"/>
    <property type="molecule type" value="Genomic_DNA"/>
</dbReference>
<evidence type="ECO:0000313" key="2">
    <source>
        <dbReference type="EMBL" id="MPM93541.1"/>
    </source>
</evidence>
<proteinExistence type="predicted"/>